<protein>
    <recommendedName>
        <fullName evidence="4">DUF2937 domain-containing protein</fullName>
    </recommendedName>
</protein>
<evidence type="ECO:0000313" key="2">
    <source>
        <dbReference type="EMBL" id="PZO52070.1"/>
    </source>
</evidence>
<keyword evidence="1" id="KW-1133">Transmembrane helix</keyword>
<comment type="caution">
    <text evidence="2">The sequence shown here is derived from an EMBL/GenBank/DDBJ whole genome shotgun (WGS) entry which is preliminary data.</text>
</comment>
<reference evidence="3" key="1">
    <citation type="submission" date="2018-04" db="EMBL/GenBank/DDBJ databases">
        <authorList>
            <person name="Cornet L."/>
        </authorList>
    </citation>
    <scope>NUCLEOTIDE SEQUENCE [LARGE SCALE GENOMIC DNA]</scope>
</reference>
<sequence length="145" mass="15778">MIGLAIAFTVNADTFYMFQRLSTDSAIRSSIIQTAERIEIQGITTPQQLSEDLAIDDISGRVGGDLRSIGSAVEDVLAEYPLPIGRTESVIAAQKAAEAGWPVPFIPLRFLGWMITAVALSMGASFWFDLLRKVMSVRSSGDRPK</sequence>
<gene>
    <name evidence="2" type="ORF">DCF15_14200</name>
</gene>
<evidence type="ECO:0000313" key="3">
    <source>
        <dbReference type="Proteomes" id="UP000249794"/>
    </source>
</evidence>
<organism evidence="2 3">
    <name type="scientific">Phormidesmis priestleyi</name>
    <dbReference type="NCBI Taxonomy" id="268141"/>
    <lineage>
        <taxon>Bacteria</taxon>
        <taxon>Bacillati</taxon>
        <taxon>Cyanobacteriota</taxon>
        <taxon>Cyanophyceae</taxon>
        <taxon>Leptolyngbyales</taxon>
        <taxon>Leptolyngbyaceae</taxon>
        <taxon>Phormidesmis</taxon>
    </lineage>
</organism>
<keyword evidence="1" id="KW-0472">Membrane</keyword>
<reference evidence="2 3" key="2">
    <citation type="submission" date="2018-06" db="EMBL/GenBank/DDBJ databases">
        <title>Metagenomic assembly of (sub)arctic Cyanobacteria and their associated microbiome from non-axenic cultures.</title>
        <authorList>
            <person name="Baurain D."/>
        </authorList>
    </citation>
    <scope>NUCLEOTIDE SEQUENCE [LARGE SCALE GENOMIC DNA]</scope>
    <source>
        <strain evidence="2">ULC027bin1</strain>
    </source>
</reference>
<proteinExistence type="predicted"/>
<feature type="transmembrane region" description="Helical" evidence="1">
    <location>
        <begin position="110"/>
        <end position="130"/>
    </location>
</feature>
<accession>A0A2W4X532</accession>
<dbReference type="Proteomes" id="UP000249794">
    <property type="component" value="Unassembled WGS sequence"/>
</dbReference>
<name>A0A2W4X532_9CYAN</name>
<evidence type="ECO:0008006" key="4">
    <source>
        <dbReference type="Google" id="ProtNLM"/>
    </source>
</evidence>
<keyword evidence="1" id="KW-0812">Transmembrane</keyword>
<dbReference type="EMBL" id="QBMP01000155">
    <property type="protein sequence ID" value="PZO52070.1"/>
    <property type="molecule type" value="Genomic_DNA"/>
</dbReference>
<evidence type="ECO:0000256" key="1">
    <source>
        <dbReference type="SAM" id="Phobius"/>
    </source>
</evidence>
<dbReference type="AlphaFoldDB" id="A0A2W4X532"/>